<organism evidence="1 2">
    <name type="scientific">Gandjariella thermophila</name>
    <dbReference type="NCBI Taxonomy" id="1931992"/>
    <lineage>
        <taxon>Bacteria</taxon>
        <taxon>Bacillati</taxon>
        <taxon>Actinomycetota</taxon>
        <taxon>Actinomycetes</taxon>
        <taxon>Pseudonocardiales</taxon>
        <taxon>Pseudonocardiaceae</taxon>
        <taxon>Gandjariella</taxon>
    </lineage>
</organism>
<keyword evidence="2" id="KW-1185">Reference proteome</keyword>
<dbReference type="Proteomes" id="UP000298860">
    <property type="component" value="Unassembled WGS sequence"/>
</dbReference>
<gene>
    <name evidence="1" type="ORF">GTS_14500</name>
</gene>
<proteinExistence type="predicted"/>
<name>A0A4D4J788_9PSEU</name>
<protein>
    <submittedName>
        <fullName evidence="1">Uncharacterized protein</fullName>
    </submittedName>
</protein>
<evidence type="ECO:0000313" key="1">
    <source>
        <dbReference type="EMBL" id="GDY29817.1"/>
    </source>
</evidence>
<sequence length="53" mass="5610">MARCLIRRARSSVDAVTRGPVAARAMARGFLADCGRTPPLDVAHSVNPGQYLG</sequence>
<accession>A0A4D4J788</accession>
<reference evidence="2" key="1">
    <citation type="submission" date="2019-04" db="EMBL/GenBank/DDBJ databases">
        <title>Draft genome sequence of Pseudonocardiaceae bacterium SL3-2-4.</title>
        <authorList>
            <person name="Ningsih F."/>
            <person name="Yokota A."/>
            <person name="Sakai Y."/>
            <person name="Nanatani K."/>
            <person name="Yabe S."/>
            <person name="Oetari A."/>
            <person name="Sjamsuridzal W."/>
        </authorList>
    </citation>
    <scope>NUCLEOTIDE SEQUENCE [LARGE SCALE GENOMIC DNA]</scope>
    <source>
        <strain evidence="2">SL3-2-4</strain>
    </source>
</reference>
<evidence type="ECO:0000313" key="2">
    <source>
        <dbReference type="Proteomes" id="UP000298860"/>
    </source>
</evidence>
<dbReference type="AlphaFoldDB" id="A0A4D4J788"/>
<comment type="caution">
    <text evidence="1">The sequence shown here is derived from an EMBL/GenBank/DDBJ whole genome shotgun (WGS) entry which is preliminary data.</text>
</comment>
<dbReference type="EMBL" id="BJFL01000004">
    <property type="protein sequence ID" value="GDY29817.1"/>
    <property type="molecule type" value="Genomic_DNA"/>
</dbReference>